<dbReference type="InterPro" id="IPR011356">
    <property type="entry name" value="Leucine_aapep/pepB"/>
</dbReference>
<evidence type="ECO:0000259" key="5">
    <source>
        <dbReference type="Pfam" id="PF00883"/>
    </source>
</evidence>
<evidence type="ECO:0000256" key="2">
    <source>
        <dbReference type="ARBA" id="ARBA00022438"/>
    </source>
</evidence>
<proteinExistence type="inferred from homology"/>
<comment type="similarity">
    <text evidence="1">Belongs to the peptidase M17 family.</text>
</comment>
<dbReference type="Pfam" id="PF00883">
    <property type="entry name" value="Peptidase_M17"/>
    <property type="match status" value="1"/>
</dbReference>
<dbReference type="CDD" id="cd00433">
    <property type="entry name" value="Peptidase_M17"/>
    <property type="match status" value="1"/>
</dbReference>
<dbReference type="SUPFAM" id="SSF53187">
    <property type="entry name" value="Zn-dependent exopeptidases"/>
    <property type="match status" value="1"/>
</dbReference>
<evidence type="ECO:0000256" key="3">
    <source>
        <dbReference type="ARBA" id="ARBA00022670"/>
    </source>
</evidence>
<dbReference type="GO" id="GO:0070006">
    <property type="term" value="F:metalloaminopeptidase activity"/>
    <property type="evidence" value="ECO:0007669"/>
    <property type="project" value="InterPro"/>
</dbReference>
<organism evidence="6 7">
    <name type="scientific">Diploscapter pachys</name>
    <dbReference type="NCBI Taxonomy" id="2018661"/>
    <lineage>
        <taxon>Eukaryota</taxon>
        <taxon>Metazoa</taxon>
        <taxon>Ecdysozoa</taxon>
        <taxon>Nematoda</taxon>
        <taxon>Chromadorea</taxon>
        <taxon>Rhabditida</taxon>
        <taxon>Rhabditina</taxon>
        <taxon>Rhabditomorpha</taxon>
        <taxon>Rhabditoidea</taxon>
        <taxon>Rhabditidae</taxon>
        <taxon>Diploscapter</taxon>
    </lineage>
</organism>
<name>A0A2A2L3U0_9BILA</name>
<accession>A0A2A2L3U0</accession>
<dbReference type="Gene3D" id="3.40.630.10">
    <property type="entry name" value="Zn peptidases"/>
    <property type="match status" value="1"/>
</dbReference>
<evidence type="ECO:0000256" key="4">
    <source>
        <dbReference type="ARBA" id="ARBA00022801"/>
    </source>
</evidence>
<keyword evidence="4" id="KW-0378">Hydrolase</keyword>
<keyword evidence="3" id="KW-0645">Protease</keyword>
<dbReference type="AlphaFoldDB" id="A0A2A2L3U0"/>
<dbReference type="Gene3D" id="3.40.50.10590">
    <property type="entry name" value="Zn-dependent exopeptidases"/>
    <property type="match status" value="1"/>
</dbReference>
<dbReference type="InterPro" id="IPR000819">
    <property type="entry name" value="Peptidase_M17_C"/>
</dbReference>
<evidence type="ECO:0000313" key="7">
    <source>
        <dbReference type="Proteomes" id="UP000218231"/>
    </source>
</evidence>
<feature type="domain" description="Cytosol aminopeptidase" evidence="5">
    <location>
        <begin position="184"/>
        <end position="483"/>
    </location>
</feature>
<gene>
    <name evidence="6" type="ORF">WR25_04769</name>
</gene>
<dbReference type="Proteomes" id="UP000218231">
    <property type="component" value="Unassembled WGS sequence"/>
</dbReference>
<reference evidence="6 7" key="1">
    <citation type="journal article" date="2017" name="Curr. Biol.">
        <title>Genome architecture and evolution of a unichromosomal asexual nematode.</title>
        <authorList>
            <person name="Fradin H."/>
            <person name="Zegar C."/>
            <person name="Gutwein M."/>
            <person name="Lucas J."/>
            <person name="Kovtun M."/>
            <person name="Corcoran D."/>
            <person name="Baugh L.R."/>
            <person name="Kiontke K."/>
            <person name="Gunsalus K."/>
            <person name="Fitch D.H."/>
            <person name="Piano F."/>
        </authorList>
    </citation>
    <scope>NUCLEOTIDE SEQUENCE [LARGE SCALE GENOMIC DNA]</scope>
    <source>
        <strain evidence="6">PF1309</strain>
    </source>
</reference>
<dbReference type="GO" id="GO:0006508">
    <property type="term" value="P:proteolysis"/>
    <property type="evidence" value="ECO:0007669"/>
    <property type="project" value="UniProtKB-KW"/>
</dbReference>
<dbReference type="PANTHER" id="PTHR11963:SF4">
    <property type="entry name" value="AMINOPEPTIDASE NPEPL1-RELATED"/>
    <property type="match status" value="1"/>
</dbReference>
<keyword evidence="7" id="KW-1185">Reference proteome</keyword>
<dbReference type="PANTHER" id="PTHR11963">
    <property type="entry name" value="LEUCINE AMINOPEPTIDASE-RELATED"/>
    <property type="match status" value="1"/>
</dbReference>
<dbReference type="EMBL" id="LIAE01007221">
    <property type="protein sequence ID" value="PAV80921.1"/>
    <property type="molecule type" value="Genomic_DNA"/>
</dbReference>
<dbReference type="PRINTS" id="PR00481">
    <property type="entry name" value="LAMNOPPTDASE"/>
</dbReference>
<dbReference type="STRING" id="2018661.A0A2A2L3U0"/>
<sequence>MTKFQVFGEVECNWKCDENEILIIAGLNRHFHDFDFSKSKELQSVIGNTVDSEKWNHAISRLSKTGKIPLHYDEISLISVTEDVSRCNSPSNSVALFKQLKQIKPSKHSQALRIILLTDFSHSLANVAAVARSSSDYSRKTGPDHLSWTQISLHLHVINPADKKLNQKDVEFLNHLAASIRRTAALIETPANELTTDGLVNEAKDVATKLGCKITLTRGKELLDAGFGGIYHVGKAGPTPPAFVVISHQPKGATKNIVLVGKGVVYDTGGFSLKPANAMPAMKIDMSGAAGLLHSFSALVASGFKENLHVCMCIVENNVSPDAIKPDDVITLLSGKTVEVNNTDCEGRLILADGVYYAKNNLKADTIIDMATLTNGMLYIGGKHHAAIMSNLEDVENEVLRAGRHSGDLTTAMLFCPEFHMDDLKSEIADMKNSGMFVNKSPNSCVAACFIGEQIDFGKDLTWIHIDMLHPATFEERATGFGPSLISSLLGKHTDIELLHQH</sequence>
<dbReference type="OrthoDB" id="412814at2759"/>
<keyword evidence="2" id="KW-0031">Aminopeptidase</keyword>
<evidence type="ECO:0000256" key="1">
    <source>
        <dbReference type="ARBA" id="ARBA00009528"/>
    </source>
</evidence>
<dbReference type="GO" id="GO:0030145">
    <property type="term" value="F:manganese ion binding"/>
    <property type="evidence" value="ECO:0007669"/>
    <property type="project" value="InterPro"/>
</dbReference>
<protein>
    <recommendedName>
        <fullName evidence="5">Cytosol aminopeptidase domain-containing protein</fullName>
    </recommendedName>
</protein>
<comment type="caution">
    <text evidence="6">The sequence shown here is derived from an EMBL/GenBank/DDBJ whole genome shotgun (WGS) entry which is preliminary data.</text>
</comment>
<dbReference type="GO" id="GO:0005737">
    <property type="term" value="C:cytoplasm"/>
    <property type="evidence" value="ECO:0007669"/>
    <property type="project" value="InterPro"/>
</dbReference>
<evidence type="ECO:0000313" key="6">
    <source>
        <dbReference type="EMBL" id="PAV80921.1"/>
    </source>
</evidence>